<feature type="non-terminal residue" evidence="1">
    <location>
        <position position="1"/>
    </location>
</feature>
<protein>
    <submittedName>
        <fullName evidence="1">Uncharacterized protein</fullName>
    </submittedName>
</protein>
<name>A0A382Q744_9ZZZZ</name>
<reference evidence="1" key="1">
    <citation type="submission" date="2018-05" db="EMBL/GenBank/DDBJ databases">
        <authorList>
            <person name="Lanie J.A."/>
            <person name="Ng W.-L."/>
            <person name="Kazmierczak K.M."/>
            <person name="Andrzejewski T.M."/>
            <person name="Davidsen T.M."/>
            <person name="Wayne K.J."/>
            <person name="Tettelin H."/>
            <person name="Glass J.I."/>
            <person name="Rusch D."/>
            <person name="Podicherti R."/>
            <person name="Tsui H.-C.T."/>
            <person name="Winkler M.E."/>
        </authorList>
    </citation>
    <scope>NUCLEOTIDE SEQUENCE</scope>
</reference>
<organism evidence="1">
    <name type="scientific">marine metagenome</name>
    <dbReference type="NCBI Taxonomy" id="408172"/>
    <lineage>
        <taxon>unclassified sequences</taxon>
        <taxon>metagenomes</taxon>
        <taxon>ecological metagenomes</taxon>
    </lineage>
</organism>
<dbReference type="EMBL" id="UINC01111682">
    <property type="protein sequence ID" value="SVC80071.1"/>
    <property type="molecule type" value="Genomic_DNA"/>
</dbReference>
<accession>A0A382Q744</accession>
<sequence length="33" mass="3833">WRIIGRTEMKLFEIGKIPPTKIPTGSFVKFIEV</sequence>
<dbReference type="AlphaFoldDB" id="A0A382Q744"/>
<evidence type="ECO:0000313" key="1">
    <source>
        <dbReference type="EMBL" id="SVC80071.1"/>
    </source>
</evidence>
<proteinExistence type="predicted"/>
<gene>
    <name evidence="1" type="ORF">METZ01_LOCUS332925</name>
</gene>